<comment type="caution">
    <text evidence="1">The sequence shown here is derived from an EMBL/GenBank/DDBJ whole genome shotgun (WGS) entry which is preliminary data.</text>
</comment>
<reference evidence="1" key="1">
    <citation type="submission" date="2023-03" db="EMBL/GenBank/DDBJ databases">
        <title>Actinorhabdospora filicis NBRC 111898.</title>
        <authorList>
            <person name="Ichikawa N."/>
            <person name="Sato H."/>
            <person name="Tonouchi N."/>
        </authorList>
    </citation>
    <scope>NUCLEOTIDE SEQUENCE</scope>
    <source>
        <strain evidence="1">NBRC 111898</strain>
    </source>
</reference>
<proteinExistence type="predicted"/>
<protein>
    <submittedName>
        <fullName evidence="1">Uncharacterized protein</fullName>
    </submittedName>
</protein>
<dbReference type="AlphaFoldDB" id="A0A9W6SP85"/>
<evidence type="ECO:0000313" key="1">
    <source>
        <dbReference type="EMBL" id="GLZ79603.1"/>
    </source>
</evidence>
<organism evidence="1 2">
    <name type="scientific">Actinorhabdospora filicis</name>
    <dbReference type="NCBI Taxonomy" id="1785913"/>
    <lineage>
        <taxon>Bacteria</taxon>
        <taxon>Bacillati</taxon>
        <taxon>Actinomycetota</taxon>
        <taxon>Actinomycetes</taxon>
        <taxon>Micromonosporales</taxon>
        <taxon>Micromonosporaceae</taxon>
        <taxon>Actinorhabdospora</taxon>
    </lineage>
</organism>
<dbReference type="Proteomes" id="UP001165079">
    <property type="component" value="Unassembled WGS sequence"/>
</dbReference>
<accession>A0A9W6SP85</accession>
<evidence type="ECO:0000313" key="2">
    <source>
        <dbReference type="Proteomes" id="UP001165079"/>
    </source>
</evidence>
<gene>
    <name evidence="1" type="ORF">Afil01_44100</name>
</gene>
<name>A0A9W6SP85_9ACTN</name>
<keyword evidence="2" id="KW-1185">Reference proteome</keyword>
<dbReference type="EMBL" id="BSTX01000003">
    <property type="protein sequence ID" value="GLZ79603.1"/>
    <property type="molecule type" value="Genomic_DNA"/>
</dbReference>
<sequence length="159" mass="17408">MMLIGNPEPATVLMRGEDGGDDFRSALLLRLDPETIRVWPGDTRAVSAWEQLRLWGWRVMSDPDGGGILDLFAWGLMVEQGSHGGDRLMTLRRPGDVLWNGAVPLPAGWLANVIARKGRLVPAYAVPDSPAVQQPGLLADRVRKAADNQRLLGGRIPIR</sequence>